<evidence type="ECO:0000313" key="5">
    <source>
        <dbReference type="EMBL" id="EPZ32758.1"/>
    </source>
</evidence>
<evidence type="ECO:0000256" key="1">
    <source>
        <dbReference type="ARBA" id="ARBA00005627"/>
    </source>
</evidence>
<dbReference type="InterPro" id="IPR009852">
    <property type="entry name" value="CENPJ_C_dom"/>
</dbReference>
<dbReference type="HOGENOM" id="CLU_439504_0_0_1"/>
<keyword evidence="2" id="KW-0175">Coiled coil</keyword>
<evidence type="ECO:0000259" key="4">
    <source>
        <dbReference type="Pfam" id="PF07202"/>
    </source>
</evidence>
<dbReference type="Gene3D" id="2.60.450.20">
    <property type="match status" value="1"/>
</dbReference>
<dbReference type="PANTHER" id="PTHR10331">
    <property type="entry name" value="T COMPLEX PROTEIN 10"/>
    <property type="match status" value="1"/>
</dbReference>
<dbReference type="GO" id="GO:0005814">
    <property type="term" value="C:centriole"/>
    <property type="evidence" value="ECO:0007669"/>
    <property type="project" value="TreeGrafter"/>
</dbReference>
<reference evidence="5 6" key="1">
    <citation type="journal article" date="2013" name="Curr. Biol.">
        <title>Shared signatures of parasitism and phylogenomics unite Cryptomycota and microsporidia.</title>
        <authorList>
            <person name="James T.Y."/>
            <person name="Pelin A."/>
            <person name="Bonen L."/>
            <person name="Ahrendt S."/>
            <person name="Sain D."/>
            <person name="Corradi N."/>
            <person name="Stajich J.E."/>
        </authorList>
    </citation>
    <scope>NUCLEOTIDE SEQUENCE [LARGE SCALE GENOMIC DNA]</scope>
    <source>
        <strain evidence="5 6">CSF55</strain>
    </source>
</reference>
<dbReference type="OrthoDB" id="10252174at2759"/>
<protein>
    <submittedName>
        <fullName evidence="5">T-complex protein 10 domain-containing protein</fullName>
    </submittedName>
</protein>
<feature type="coiled-coil region" evidence="2">
    <location>
        <begin position="331"/>
        <end position="365"/>
    </location>
</feature>
<gene>
    <name evidence="5" type="ORF">O9G_000833</name>
</gene>
<dbReference type="GO" id="GO:0060271">
    <property type="term" value="P:cilium assembly"/>
    <property type="evidence" value="ECO:0007669"/>
    <property type="project" value="TreeGrafter"/>
</dbReference>
<evidence type="ECO:0000256" key="3">
    <source>
        <dbReference type="SAM" id="MobiDB-lite"/>
    </source>
</evidence>
<dbReference type="EMBL" id="KE561117">
    <property type="protein sequence ID" value="EPZ32758.1"/>
    <property type="molecule type" value="Genomic_DNA"/>
</dbReference>
<sequence>MVLSSVENLTDYKTCVKNKYNQNLEKLSKDLKEFQEMELLITEKQDNEKFLMEEEALRIQTEILLNDLKTSQTEINNSIKNSENIDKDKFLMEEEDLRIQTEILLNDLRTSQTEINNNIKNSENLVYDDQMSIFEIDKDKGNAFLCEEKSPFSQSELFSFSEKDHLKENNNHKEEAAPVSLFLSRLFPGLNIDPGRVSEKSKRDHEIPKKSFTSKDNKSDAKKIEGDFEIERELAKQKGLTDKLNKLVLEKEREMDRLQMEKNKFKKEREESLQEIERLKEAEQKKLKRERILFEQFKKHSITLPEKKEREEIAQLKEQLHLQQQGSKARILKLQFEVERLQNRCDLLIKEKDQLSKQIIANENELMSLKYQKEKFAKKPKRMNVKSEETQTDNFEKSELESCTTTEKETQTDNFEKSELQSCATEKGKFEKRCPKLNLSEVNCFQNELLLPDGKRQRALDDGSLWTFYRNGTLKKDTLNKTLIFFTNKDVKEINNGNGNVVYYYFATKTIHTTIKDSGLEIIEFRNGQVELLYPNGERHITFPNGTEKYVYPDKREKVVFTDGTIQEMADNAQIIFFPDGTREEYCKNYTRRIALDGTVKTVFPDGSKEVVYPDGRIKTCK</sequence>
<feature type="region of interest" description="Disordered" evidence="3">
    <location>
        <begin position="194"/>
        <end position="218"/>
    </location>
</feature>
<dbReference type="OMA" id="QTDNFEK"/>
<feature type="coiled-coil region" evidence="2">
    <location>
        <begin position="241"/>
        <end position="293"/>
    </location>
</feature>
<feature type="domain" description="Centromere protein J C-terminal" evidence="4">
    <location>
        <begin position="594"/>
        <end position="621"/>
    </location>
</feature>
<feature type="domain" description="Centromere protein J C-terminal" evidence="4">
    <location>
        <begin position="518"/>
        <end position="549"/>
    </location>
</feature>
<proteinExistence type="inferred from homology"/>
<organism evidence="5 6">
    <name type="scientific">Rozella allomycis (strain CSF55)</name>
    <dbReference type="NCBI Taxonomy" id="988480"/>
    <lineage>
        <taxon>Eukaryota</taxon>
        <taxon>Fungi</taxon>
        <taxon>Fungi incertae sedis</taxon>
        <taxon>Cryptomycota</taxon>
        <taxon>Cryptomycota incertae sedis</taxon>
        <taxon>Rozella</taxon>
    </lineage>
</organism>
<dbReference type="AlphaFoldDB" id="A0A075AR93"/>
<dbReference type="PANTHER" id="PTHR10331:SF6">
    <property type="entry name" value="SPINDLE ASSEMBLY ABNORMAL 4"/>
    <property type="match status" value="1"/>
</dbReference>
<dbReference type="InterPro" id="IPR047002">
    <property type="entry name" value="Tcp10_C_sf"/>
</dbReference>
<dbReference type="STRING" id="988480.A0A075AR93"/>
<dbReference type="GO" id="GO:0015631">
    <property type="term" value="F:tubulin binding"/>
    <property type="evidence" value="ECO:0007669"/>
    <property type="project" value="TreeGrafter"/>
</dbReference>
<feature type="domain" description="Centromere protein J C-terminal" evidence="4">
    <location>
        <begin position="553"/>
        <end position="586"/>
    </location>
</feature>
<dbReference type="InterPro" id="IPR026581">
    <property type="entry name" value="TCP10L/CENPJ"/>
</dbReference>
<dbReference type="Proteomes" id="UP000030755">
    <property type="component" value="Unassembled WGS sequence"/>
</dbReference>
<name>A0A075AR93_ROZAC</name>
<evidence type="ECO:0000313" key="6">
    <source>
        <dbReference type="Proteomes" id="UP000030755"/>
    </source>
</evidence>
<feature type="compositionally biased region" description="Basic and acidic residues" evidence="3">
    <location>
        <begin position="196"/>
        <end position="218"/>
    </location>
</feature>
<dbReference type="Pfam" id="PF07202">
    <property type="entry name" value="Tcp10_C"/>
    <property type="match status" value="3"/>
</dbReference>
<evidence type="ECO:0000256" key="2">
    <source>
        <dbReference type="SAM" id="Coils"/>
    </source>
</evidence>
<accession>A0A075AR93</accession>
<comment type="similarity">
    <text evidence="1">Belongs to the TCP10 family.</text>
</comment>
<keyword evidence="6" id="KW-1185">Reference proteome</keyword>